<protein>
    <submittedName>
        <fullName evidence="2">Uncharacterized protein</fullName>
    </submittedName>
</protein>
<dbReference type="AlphaFoldDB" id="A0AAN9SHT8"/>
<organism evidence="2 3">
    <name type="scientific">Psophocarpus tetragonolobus</name>
    <name type="common">Winged bean</name>
    <name type="synonym">Dolichos tetragonolobus</name>
    <dbReference type="NCBI Taxonomy" id="3891"/>
    <lineage>
        <taxon>Eukaryota</taxon>
        <taxon>Viridiplantae</taxon>
        <taxon>Streptophyta</taxon>
        <taxon>Embryophyta</taxon>
        <taxon>Tracheophyta</taxon>
        <taxon>Spermatophyta</taxon>
        <taxon>Magnoliopsida</taxon>
        <taxon>eudicotyledons</taxon>
        <taxon>Gunneridae</taxon>
        <taxon>Pentapetalae</taxon>
        <taxon>rosids</taxon>
        <taxon>fabids</taxon>
        <taxon>Fabales</taxon>
        <taxon>Fabaceae</taxon>
        <taxon>Papilionoideae</taxon>
        <taxon>50 kb inversion clade</taxon>
        <taxon>NPAAA clade</taxon>
        <taxon>indigoferoid/millettioid clade</taxon>
        <taxon>Phaseoleae</taxon>
        <taxon>Psophocarpus</taxon>
    </lineage>
</organism>
<evidence type="ECO:0000313" key="3">
    <source>
        <dbReference type="Proteomes" id="UP001386955"/>
    </source>
</evidence>
<proteinExistence type="predicted"/>
<dbReference type="PANTHER" id="PTHR36746:SF12">
    <property type="entry name" value="DUF4005 DOMAIN-CONTAINING PROTEIN"/>
    <property type="match status" value="1"/>
</dbReference>
<evidence type="ECO:0000313" key="2">
    <source>
        <dbReference type="EMBL" id="KAK7396352.1"/>
    </source>
</evidence>
<keyword evidence="3" id="KW-1185">Reference proteome</keyword>
<dbReference type="EMBL" id="JAYMYS010000004">
    <property type="protein sequence ID" value="KAK7396352.1"/>
    <property type="molecule type" value="Genomic_DNA"/>
</dbReference>
<accession>A0AAN9SHT8</accession>
<feature type="region of interest" description="Disordered" evidence="1">
    <location>
        <begin position="170"/>
        <end position="224"/>
    </location>
</feature>
<name>A0AAN9SHT8_PSOTE</name>
<dbReference type="Proteomes" id="UP001386955">
    <property type="component" value="Unassembled WGS sequence"/>
</dbReference>
<gene>
    <name evidence="2" type="ORF">VNO78_17287</name>
</gene>
<sequence>MENNTNSRSTLCWKIRQALATNPAFRAIHRIKHYHRQPRLVPSNSNSPSLPPSTPLPQKMKANNTQGEGTVPIKFDNSIPTSSPMVHEQVSKVGISQVGAKKEPEPVHVQGSRAGVFKGEHDGKDATGPLKEQHGVGMQQGNKTLDLNDTFTEYIERARYRIRAVSNVGRGQSHFASGEASGSSNNRMENRKDQFSDFIHQAKKNMRTTSNVGKTSSFKRGYKS</sequence>
<comment type="caution">
    <text evidence="2">The sequence shown here is derived from an EMBL/GenBank/DDBJ whole genome shotgun (WGS) entry which is preliminary data.</text>
</comment>
<feature type="compositionally biased region" description="Polar residues" evidence="1">
    <location>
        <begin position="207"/>
        <end position="218"/>
    </location>
</feature>
<evidence type="ECO:0000256" key="1">
    <source>
        <dbReference type="SAM" id="MobiDB-lite"/>
    </source>
</evidence>
<dbReference type="PANTHER" id="PTHR36746">
    <property type="entry name" value="BNAC04G51760D PROTEIN"/>
    <property type="match status" value="1"/>
</dbReference>
<reference evidence="2 3" key="1">
    <citation type="submission" date="2024-01" db="EMBL/GenBank/DDBJ databases">
        <title>The genomes of 5 underutilized Papilionoideae crops provide insights into root nodulation and disease resistanc.</title>
        <authorList>
            <person name="Jiang F."/>
        </authorList>
    </citation>
    <scope>NUCLEOTIDE SEQUENCE [LARGE SCALE GENOMIC DNA]</scope>
    <source>
        <strain evidence="2">DUOXIRENSHENG_FW03</strain>
        <tissue evidence="2">Leaves</tissue>
    </source>
</reference>
<feature type="region of interest" description="Disordered" evidence="1">
    <location>
        <begin position="36"/>
        <end position="68"/>
    </location>
</feature>